<name>A0A397ZAG4_BRACM</name>
<organism evidence="1 2">
    <name type="scientific">Brassica campestris</name>
    <name type="common">Field mustard</name>
    <dbReference type="NCBI Taxonomy" id="3711"/>
    <lineage>
        <taxon>Eukaryota</taxon>
        <taxon>Viridiplantae</taxon>
        <taxon>Streptophyta</taxon>
        <taxon>Embryophyta</taxon>
        <taxon>Tracheophyta</taxon>
        <taxon>Spermatophyta</taxon>
        <taxon>Magnoliopsida</taxon>
        <taxon>eudicotyledons</taxon>
        <taxon>Gunneridae</taxon>
        <taxon>Pentapetalae</taxon>
        <taxon>rosids</taxon>
        <taxon>malvids</taxon>
        <taxon>Brassicales</taxon>
        <taxon>Brassicaceae</taxon>
        <taxon>Brassiceae</taxon>
        <taxon>Brassica</taxon>
    </lineage>
</organism>
<dbReference type="Proteomes" id="UP000264353">
    <property type="component" value="Chromosome A5"/>
</dbReference>
<accession>A0A397ZAG4</accession>
<reference evidence="1 2" key="1">
    <citation type="submission" date="2018-06" db="EMBL/GenBank/DDBJ databases">
        <title>WGS assembly of Brassica rapa FPsc.</title>
        <authorList>
            <person name="Bowman J."/>
            <person name="Kohchi T."/>
            <person name="Yamato K."/>
            <person name="Jenkins J."/>
            <person name="Shu S."/>
            <person name="Ishizaki K."/>
            <person name="Yamaoka S."/>
            <person name="Nishihama R."/>
            <person name="Nakamura Y."/>
            <person name="Berger F."/>
            <person name="Adam C."/>
            <person name="Aki S."/>
            <person name="Althoff F."/>
            <person name="Araki T."/>
            <person name="Arteaga-Vazquez M."/>
            <person name="Balasubrmanian S."/>
            <person name="Bauer D."/>
            <person name="Boehm C."/>
            <person name="Briginshaw L."/>
            <person name="Caballero-Perez J."/>
            <person name="Catarino B."/>
            <person name="Chen F."/>
            <person name="Chiyoda S."/>
            <person name="Chovatia M."/>
            <person name="Davies K."/>
            <person name="Delmans M."/>
            <person name="Demura T."/>
            <person name="Dierschke T."/>
            <person name="Dolan L."/>
            <person name="Dorantes-Acosta A."/>
            <person name="Eklund D."/>
            <person name="Florent S."/>
            <person name="Flores-Sandoval E."/>
            <person name="Fujiyama A."/>
            <person name="Fukuzawa H."/>
            <person name="Galik B."/>
            <person name="Grimanelli D."/>
            <person name="Grimwood J."/>
            <person name="Grossniklaus U."/>
            <person name="Hamada T."/>
            <person name="Haseloff J."/>
            <person name="Hetherington A."/>
            <person name="Higo A."/>
            <person name="Hirakawa Y."/>
            <person name="Hundley H."/>
            <person name="Ikeda Y."/>
            <person name="Inoue K."/>
            <person name="Inoue S."/>
            <person name="Ishida S."/>
            <person name="Jia Q."/>
            <person name="Kakita M."/>
            <person name="Kanazawa T."/>
            <person name="Kawai Y."/>
            <person name="Kawashima T."/>
            <person name="Kennedy M."/>
            <person name="Kinose K."/>
            <person name="Kinoshita T."/>
            <person name="Kohara Y."/>
            <person name="Koide E."/>
            <person name="Komatsu K."/>
            <person name="Kopischke S."/>
            <person name="Kubo M."/>
            <person name="Kyozuka J."/>
            <person name="Lagercrantz U."/>
            <person name="Lin S."/>
            <person name="Lindquist E."/>
            <person name="Lipzen A."/>
            <person name="Lu C."/>
            <person name="Luna E."/>
            <person name="Martienssen R."/>
            <person name="Minamino N."/>
            <person name="Mizutani M."/>
            <person name="Mizutani M."/>
            <person name="Mochizuki N."/>
            <person name="Monte I."/>
            <person name="Mosher R."/>
            <person name="Nagasaki H."/>
            <person name="Nakagami H."/>
            <person name="Naramoto S."/>
            <person name="Nishitani K."/>
            <person name="Ohtani M."/>
            <person name="Okamoto T."/>
            <person name="Okumura M."/>
            <person name="Phillips J."/>
            <person name="Pollak B."/>
            <person name="Reinders A."/>
            <person name="Roevekamp M."/>
            <person name="Sano R."/>
            <person name="Sawa S."/>
            <person name="Schmid M."/>
            <person name="Shirakawa M."/>
            <person name="Solano R."/>
            <person name="Spunde A."/>
            <person name="Suetsugu N."/>
            <person name="Sugano S."/>
            <person name="Sugiyama A."/>
            <person name="Sun R."/>
            <person name="Suzuki Y."/>
            <person name="Takenaka M."/>
            <person name="Takezawa D."/>
            <person name="Tomogane H."/>
            <person name="Tsuzuki M."/>
            <person name="Ueda T."/>
            <person name="Umeda M."/>
            <person name="Ward J."/>
            <person name="Watanabe Y."/>
            <person name="Yazaki K."/>
            <person name="Yokoyama R."/>
            <person name="Yoshitake Y."/>
            <person name="Yotsui I."/>
            <person name="Zachgo S."/>
            <person name="Schmutz J."/>
        </authorList>
    </citation>
    <scope>NUCLEOTIDE SEQUENCE [LARGE SCALE GENOMIC DNA]</scope>
    <source>
        <strain evidence="2">cv. B-3</strain>
    </source>
</reference>
<evidence type="ECO:0000313" key="1">
    <source>
        <dbReference type="EMBL" id="RID62639.1"/>
    </source>
</evidence>
<evidence type="ECO:0000313" key="2">
    <source>
        <dbReference type="Proteomes" id="UP000264353"/>
    </source>
</evidence>
<sequence>MQRKMAREMNCVSLNTYVYLKGGQCRRECSHDGWNVVSWLLGFEGITVLEKGFNRVWGFVVFTEYGFCNLYYWWKNCLAWETSIFLNIMWDHILVKWIQRRLLDILRWLHNFLNDSSFIRVAGDDKYKENHKEAWILAYG</sequence>
<protein>
    <submittedName>
        <fullName evidence="1">Uncharacterized protein</fullName>
    </submittedName>
</protein>
<gene>
    <name evidence="1" type="ORF">BRARA_E01699</name>
</gene>
<proteinExistence type="predicted"/>
<dbReference type="EMBL" id="CM010632">
    <property type="protein sequence ID" value="RID62639.1"/>
    <property type="molecule type" value="Genomic_DNA"/>
</dbReference>
<dbReference type="AlphaFoldDB" id="A0A397ZAG4"/>